<organism evidence="3 4">
    <name type="scientific">Tothia fuscella</name>
    <dbReference type="NCBI Taxonomy" id="1048955"/>
    <lineage>
        <taxon>Eukaryota</taxon>
        <taxon>Fungi</taxon>
        <taxon>Dikarya</taxon>
        <taxon>Ascomycota</taxon>
        <taxon>Pezizomycotina</taxon>
        <taxon>Dothideomycetes</taxon>
        <taxon>Pleosporomycetidae</taxon>
        <taxon>Venturiales</taxon>
        <taxon>Cylindrosympodiaceae</taxon>
        <taxon>Tothia</taxon>
    </lineage>
</organism>
<dbReference type="Proteomes" id="UP000800235">
    <property type="component" value="Unassembled WGS sequence"/>
</dbReference>
<feature type="domain" description="Beta-lactamase-related" evidence="2">
    <location>
        <begin position="51"/>
        <end position="387"/>
    </location>
</feature>
<evidence type="ECO:0000313" key="4">
    <source>
        <dbReference type="Proteomes" id="UP000800235"/>
    </source>
</evidence>
<dbReference type="PANTHER" id="PTHR46825:SF9">
    <property type="entry name" value="BETA-LACTAMASE-RELATED DOMAIN-CONTAINING PROTEIN"/>
    <property type="match status" value="1"/>
</dbReference>
<proteinExistence type="inferred from homology"/>
<protein>
    <submittedName>
        <fullName evidence="3">Beta-lactamase/transpeptidase-like protein</fullName>
    </submittedName>
</protein>
<accession>A0A9P4NF65</accession>
<dbReference type="InterPro" id="IPR001466">
    <property type="entry name" value="Beta-lactam-related"/>
</dbReference>
<dbReference type="Gene3D" id="3.40.710.10">
    <property type="entry name" value="DD-peptidase/beta-lactamase superfamily"/>
    <property type="match status" value="1"/>
</dbReference>
<dbReference type="EMBL" id="MU007126">
    <property type="protein sequence ID" value="KAF2418674.1"/>
    <property type="molecule type" value="Genomic_DNA"/>
</dbReference>
<comment type="caution">
    <text evidence="3">The sequence shown here is derived from an EMBL/GenBank/DDBJ whole genome shotgun (WGS) entry which is preliminary data.</text>
</comment>
<comment type="similarity">
    <text evidence="1">Belongs to the peptidase S12 family.</text>
</comment>
<evidence type="ECO:0000313" key="3">
    <source>
        <dbReference type="EMBL" id="KAF2418674.1"/>
    </source>
</evidence>
<sequence>MPFITGRRLQVLAVFGLVTSVLATNLLGYSWQTNSQHPLNSKRHAFNASHFDQVIHQFMEARSLPGLSVALTFDDRLIYASGFGYADKEHDQFVQTTDRFRLASVSKSVTAIAIMNLVENGALSLSDTVFGNNGILGHTYGKKEFSPWEKEITVQHLLEHTTGFVNENMCAIEHGVCLPDNLDPTYAPRYLDLDQWDLITALLDAYDPSHKPGTFANYSNFGYFIAGRVVEAVSGVMPYEKYVKDDILTPLGITDMDLATDVRQEHEAVYYDTKDPHSPYSFHVNRRDSVGAWIATPTSLVKILTAIDFLSHKPNILNTTTRNQMFNQSNVNGSTFAKGWTVRYENGVLSGAYKDGGYSGTNSYININFLNKTSYAIVTNQELPYKGHFKGALDLKSLMGNLTFQIEEWPSGDLFEKDDAP</sequence>
<dbReference type="InterPro" id="IPR050491">
    <property type="entry name" value="AmpC-like"/>
</dbReference>
<dbReference type="PANTHER" id="PTHR46825">
    <property type="entry name" value="D-ALANYL-D-ALANINE-CARBOXYPEPTIDASE/ENDOPEPTIDASE AMPH"/>
    <property type="match status" value="1"/>
</dbReference>
<dbReference type="InterPro" id="IPR012338">
    <property type="entry name" value="Beta-lactam/transpept-like"/>
</dbReference>
<name>A0A9P4NF65_9PEZI</name>
<evidence type="ECO:0000259" key="2">
    <source>
        <dbReference type="Pfam" id="PF00144"/>
    </source>
</evidence>
<dbReference type="AlphaFoldDB" id="A0A9P4NF65"/>
<reference evidence="3" key="1">
    <citation type="journal article" date="2020" name="Stud. Mycol.">
        <title>101 Dothideomycetes genomes: a test case for predicting lifestyles and emergence of pathogens.</title>
        <authorList>
            <person name="Haridas S."/>
            <person name="Albert R."/>
            <person name="Binder M."/>
            <person name="Bloem J."/>
            <person name="Labutti K."/>
            <person name="Salamov A."/>
            <person name="Andreopoulos B."/>
            <person name="Baker S."/>
            <person name="Barry K."/>
            <person name="Bills G."/>
            <person name="Bluhm B."/>
            <person name="Cannon C."/>
            <person name="Castanera R."/>
            <person name="Culley D."/>
            <person name="Daum C."/>
            <person name="Ezra D."/>
            <person name="Gonzalez J."/>
            <person name="Henrissat B."/>
            <person name="Kuo A."/>
            <person name="Liang C."/>
            <person name="Lipzen A."/>
            <person name="Lutzoni F."/>
            <person name="Magnuson J."/>
            <person name="Mondo S."/>
            <person name="Nolan M."/>
            <person name="Ohm R."/>
            <person name="Pangilinan J."/>
            <person name="Park H.-J."/>
            <person name="Ramirez L."/>
            <person name="Alfaro M."/>
            <person name="Sun H."/>
            <person name="Tritt A."/>
            <person name="Yoshinaga Y."/>
            <person name="Zwiers L.-H."/>
            <person name="Turgeon B."/>
            <person name="Goodwin S."/>
            <person name="Spatafora J."/>
            <person name="Crous P."/>
            <person name="Grigoriev I."/>
        </authorList>
    </citation>
    <scope>NUCLEOTIDE SEQUENCE</scope>
    <source>
        <strain evidence="3">CBS 130266</strain>
    </source>
</reference>
<gene>
    <name evidence="3" type="ORF">EJ08DRAFT_654244</name>
</gene>
<dbReference type="Pfam" id="PF00144">
    <property type="entry name" value="Beta-lactamase"/>
    <property type="match status" value="1"/>
</dbReference>
<evidence type="ECO:0000256" key="1">
    <source>
        <dbReference type="ARBA" id="ARBA00038215"/>
    </source>
</evidence>
<dbReference type="SUPFAM" id="SSF56601">
    <property type="entry name" value="beta-lactamase/transpeptidase-like"/>
    <property type="match status" value="1"/>
</dbReference>
<dbReference type="OrthoDB" id="5946976at2759"/>
<keyword evidence="4" id="KW-1185">Reference proteome</keyword>